<evidence type="ECO:0000313" key="2">
    <source>
        <dbReference type="Proteomes" id="UP000061660"/>
    </source>
</evidence>
<dbReference type="InterPro" id="IPR025916">
    <property type="entry name" value="YdjO"/>
</dbReference>
<dbReference type="OrthoDB" id="1955171at2"/>
<dbReference type="RefSeq" id="WP_062409993.1">
    <property type="nucleotide sequence ID" value="NZ_BJCS01000012.1"/>
</dbReference>
<accession>A0A0U2WA09</accession>
<organism evidence="1 2">
    <name type="scientific">Paenibacillus naphthalenovorans</name>
    <dbReference type="NCBI Taxonomy" id="162209"/>
    <lineage>
        <taxon>Bacteria</taxon>
        <taxon>Bacillati</taxon>
        <taxon>Bacillota</taxon>
        <taxon>Bacilli</taxon>
        <taxon>Bacillales</taxon>
        <taxon>Paenibacillaceae</taxon>
        <taxon>Paenibacillus</taxon>
    </lineage>
</organism>
<dbReference type="EMBL" id="CP013652">
    <property type="protein sequence ID" value="ALS24285.1"/>
    <property type="molecule type" value="Genomic_DNA"/>
</dbReference>
<gene>
    <name evidence="1" type="ORF">IJ22_39730</name>
</gene>
<sequence length="65" mass="7749">MYFSKRDIEPLQQEETAVWACSKEECSCWMRDDFSFEEEPSCPICSSFMIRGTRMLPVLVNIYKR</sequence>
<reference evidence="2" key="1">
    <citation type="submission" date="2015-12" db="EMBL/GenBank/DDBJ databases">
        <title>Complete genome sequences of two moderately thermophilic Paenibacillus species.</title>
        <authorList>
            <person name="Butler R.III."/>
            <person name="Wang J."/>
            <person name="Stark B.C."/>
            <person name="Pombert J.-F."/>
        </authorList>
    </citation>
    <scope>NUCLEOTIDE SEQUENCE [LARGE SCALE GENOMIC DNA]</scope>
    <source>
        <strain evidence="2">32O-Y</strain>
    </source>
</reference>
<name>A0A0U2WA09_9BACL</name>
<dbReference type="AlphaFoldDB" id="A0A0U2WA09"/>
<dbReference type="Proteomes" id="UP000061660">
    <property type="component" value="Chromosome"/>
</dbReference>
<reference evidence="1 2" key="2">
    <citation type="journal article" date="2016" name="Genome Announc.">
        <title>Complete Genome Sequences of Two Interactive Moderate Thermophiles, Paenibacillus napthalenovorans 32O-Y and Paenibacillus sp. 32O-W.</title>
        <authorList>
            <person name="Butler R.R.III."/>
            <person name="Wang J."/>
            <person name="Stark B.C."/>
            <person name="Pombert J.F."/>
        </authorList>
    </citation>
    <scope>NUCLEOTIDE SEQUENCE [LARGE SCALE GENOMIC DNA]</scope>
    <source>
        <strain evidence="1 2">32O-Y</strain>
    </source>
</reference>
<dbReference type="Pfam" id="PF14169">
    <property type="entry name" value="YdjO"/>
    <property type="match status" value="1"/>
</dbReference>
<evidence type="ECO:0000313" key="1">
    <source>
        <dbReference type="EMBL" id="ALS24285.1"/>
    </source>
</evidence>
<proteinExistence type="predicted"/>
<dbReference type="KEGG" id="pnp:IJ22_39730"/>
<dbReference type="PATRIC" id="fig|162209.4.peg.4217"/>
<keyword evidence="2" id="KW-1185">Reference proteome</keyword>
<protein>
    <submittedName>
        <fullName evidence="1">Cold-inducible protein YdjO</fullName>
    </submittedName>
</protein>
<dbReference type="STRING" id="162209.IJ22_39730"/>